<evidence type="ECO:0000256" key="1">
    <source>
        <dbReference type="ARBA" id="ARBA00010883"/>
    </source>
</evidence>
<dbReference type="InterPro" id="IPR003114">
    <property type="entry name" value="Phox_assoc"/>
</dbReference>
<dbReference type="InterPro" id="IPR036305">
    <property type="entry name" value="RGS_sf"/>
</dbReference>
<dbReference type="InterPro" id="IPR036871">
    <property type="entry name" value="PX_dom_sf"/>
</dbReference>
<dbReference type="PANTHER" id="PTHR22775">
    <property type="entry name" value="SORTING NEXIN"/>
    <property type="match status" value="1"/>
</dbReference>
<evidence type="ECO:0000313" key="6">
    <source>
        <dbReference type="EMBL" id="CAB3266459.1"/>
    </source>
</evidence>
<dbReference type="PROSITE" id="PS51207">
    <property type="entry name" value="PXA"/>
    <property type="match status" value="1"/>
</dbReference>
<dbReference type="InterPro" id="IPR013937">
    <property type="entry name" value="Sorting_nexin_C"/>
</dbReference>
<dbReference type="Pfam" id="PF08628">
    <property type="entry name" value="Nexin_C"/>
    <property type="match status" value="1"/>
</dbReference>
<comment type="similarity">
    <text evidence="1">Belongs to the sorting nexin family.</text>
</comment>
<dbReference type="InterPro" id="IPR044926">
    <property type="entry name" value="RGS_subdomain_2"/>
</dbReference>
<feature type="domain" description="RGS" evidence="3">
    <location>
        <begin position="457"/>
        <end position="577"/>
    </location>
</feature>
<feature type="domain" description="PX" evidence="4">
    <location>
        <begin position="676"/>
        <end position="799"/>
    </location>
</feature>
<dbReference type="SMART" id="SM00312">
    <property type="entry name" value="PX"/>
    <property type="match status" value="1"/>
</dbReference>
<dbReference type="Pfam" id="PF02194">
    <property type="entry name" value="PXA"/>
    <property type="match status" value="1"/>
</dbReference>
<dbReference type="EMBL" id="LR790597">
    <property type="protein sequence ID" value="CAB3266459.1"/>
    <property type="molecule type" value="mRNA"/>
</dbReference>
<dbReference type="SUPFAM" id="SSF64268">
    <property type="entry name" value="PX domain"/>
    <property type="match status" value="1"/>
</dbReference>
<dbReference type="SUPFAM" id="SSF48097">
    <property type="entry name" value="Regulator of G-protein signaling, RGS"/>
    <property type="match status" value="1"/>
</dbReference>
<organism evidence="6">
    <name type="scientific">Phallusia mammillata</name>
    <dbReference type="NCBI Taxonomy" id="59560"/>
    <lineage>
        <taxon>Eukaryota</taxon>
        <taxon>Metazoa</taxon>
        <taxon>Chordata</taxon>
        <taxon>Tunicata</taxon>
        <taxon>Ascidiacea</taxon>
        <taxon>Phlebobranchia</taxon>
        <taxon>Ascidiidae</taxon>
        <taxon>Phallusia</taxon>
    </lineage>
</organism>
<dbReference type="PANTHER" id="PTHR22775:SF48">
    <property type="entry name" value="SORTING NEXIN-25"/>
    <property type="match status" value="1"/>
</dbReference>
<evidence type="ECO:0000256" key="2">
    <source>
        <dbReference type="SAM" id="Phobius"/>
    </source>
</evidence>
<evidence type="ECO:0000259" key="5">
    <source>
        <dbReference type="PROSITE" id="PS51207"/>
    </source>
</evidence>
<evidence type="ECO:0000259" key="4">
    <source>
        <dbReference type="PROSITE" id="PS50195"/>
    </source>
</evidence>
<feature type="transmembrane region" description="Helical" evidence="2">
    <location>
        <begin position="6"/>
        <end position="25"/>
    </location>
</feature>
<gene>
    <name evidence="6" type="primary">Snx25</name>
</gene>
<keyword evidence="2" id="KW-0472">Membrane</keyword>
<dbReference type="InterPro" id="IPR001683">
    <property type="entry name" value="PX_dom"/>
</dbReference>
<sequence>MWKNLFLKWSVAVTALSIVIIKPGLIFYAFNVLLTILALLLGSVLGVAVIIFMLNHVEKHPPEMQDHLKEERKQYLDRVKTARFWVRWLYYSQFAVLRFGEKLTRRLAQSPLVKMQLGTSPTTNNSGSRSTDHSQGIYETIRPYGLTPPEMLASAYGPTAFGSESTICVSTNIDEILHRIFEYTYRDYVEIWYGKVSADRGNFHKMIRADYWDVVKAFTERLAKLDTVNLLMNRFVNQALDHFKELKITAKTSPEEVKPTFTLNPCLRNQNTELAFLRQISEYIIILTLPPESAKISSLRYILREVLAGLAFLPMVETLCDPDYINQTILMYLQHRDNDQDDQTKAYAYAATYEDFIKIINDCKSLSVLKQIRYRIMTEIIHATTISSLKKDQTKAGKARSKDKGELLMNRNLRRYINQCQVAKQQCERKIRSLGGDEYGSKFHGAHGNVMENQLLSFDEIMKSPISRSYFLKYLKKIGKAPLLKFWSQVDILQTTNPSGKDLARLVSQMFSQHILPGSPEEISLEVDKSTVKGMQECVLGNKGPTDFITVQKQIYELLEKDHYPSFVVSEVYINQLMPEISDQSPGHSAQSEETDMSKAAFGSTCHVTDVSLENLRIVEQKLEFKAQALESLRTASNLDPKVRDQLKHEIQVLQHQKLKQQLHIERTNMWWDHMGKWDASIESVGLSDDEGPVVPTYTIVVQCSGAPFYRSNDDVSGWIVSRTLTEFHELHQSLRECSNWLKKRNLPKLPLLRIRSPNDKFLLESKAMLNQYLQDIIKDEILRCSQILYCFLSATPDLIELSPNLDSDMPSGNGKLSNLGSFLMRLPKDIMDRVVKQAADEEDADLDLPEEEEDGAFGKDSVAAPLYRLIEEIFELHGLFRFLRRSLIIFVRVAFGRSINRQVRETSEWLVSEPMMVWYLQMFIDSMWPGGKLAEAAPQRTENEKLQTKLEVQVRLLQNIPEALNGLVGHENARRGTLKMFHALQDRRLNKHLFYNLLAETVEELFPEVVRSPPIGE</sequence>
<dbReference type="GO" id="GO:0035091">
    <property type="term" value="F:phosphatidylinositol binding"/>
    <property type="evidence" value="ECO:0007669"/>
    <property type="project" value="InterPro"/>
</dbReference>
<dbReference type="AlphaFoldDB" id="A0A6F9DTJ3"/>
<dbReference type="InterPro" id="IPR016137">
    <property type="entry name" value="RGS"/>
</dbReference>
<evidence type="ECO:0000259" key="3">
    <source>
        <dbReference type="PROSITE" id="PS50132"/>
    </source>
</evidence>
<proteinExistence type="evidence at transcript level"/>
<keyword evidence="2" id="KW-1133">Transmembrane helix</keyword>
<dbReference type="PROSITE" id="PS50132">
    <property type="entry name" value="RGS"/>
    <property type="match status" value="1"/>
</dbReference>
<reference evidence="6" key="1">
    <citation type="submission" date="2020-04" db="EMBL/GenBank/DDBJ databases">
        <authorList>
            <person name="Neveu A P."/>
        </authorList>
    </citation>
    <scope>NUCLEOTIDE SEQUENCE</scope>
    <source>
        <tissue evidence="6">Whole embryo</tissue>
    </source>
</reference>
<dbReference type="Gene3D" id="3.30.1520.10">
    <property type="entry name" value="Phox-like domain"/>
    <property type="match status" value="1"/>
</dbReference>
<dbReference type="PRINTS" id="PR01301">
    <property type="entry name" value="RGSPROTEIN"/>
</dbReference>
<keyword evidence="2" id="KW-0812">Transmembrane</keyword>
<dbReference type="SMART" id="SM00313">
    <property type="entry name" value="PXA"/>
    <property type="match status" value="1"/>
</dbReference>
<dbReference type="SMART" id="SM00315">
    <property type="entry name" value="RGS"/>
    <property type="match status" value="1"/>
</dbReference>
<dbReference type="PROSITE" id="PS50195">
    <property type="entry name" value="PX"/>
    <property type="match status" value="1"/>
</dbReference>
<dbReference type="Pfam" id="PF00787">
    <property type="entry name" value="PX"/>
    <property type="match status" value="1"/>
</dbReference>
<dbReference type="Gene3D" id="1.10.167.10">
    <property type="entry name" value="Regulator of G-protein Signalling 4, domain 2"/>
    <property type="match status" value="1"/>
</dbReference>
<feature type="transmembrane region" description="Helical" evidence="2">
    <location>
        <begin position="32"/>
        <end position="54"/>
    </location>
</feature>
<dbReference type="Pfam" id="PF00615">
    <property type="entry name" value="RGS"/>
    <property type="match status" value="1"/>
</dbReference>
<feature type="domain" description="PXA" evidence="5">
    <location>
        <begin position="170"/>
        <end position="337"/>
    </location>
</feature>
<accession>A0A6F9DTJ3</accession>
<protein>
    <submittedName>
        <fullName evidence="6">Sorting nexin-25</fullName>
    </submittedName>
</protein>
<name>A0A6F9DTJ3_9ASCI</name>